<dbReference type="SUPFAM" id="SSF101821">
    <property type="entry name" value="Aminopeptidase/glucanase lid domain"/>
    <property type="match status" value="1"/>
</dbReference>
<keyword evidence="3" id="KW-0645">Protease</keyword>
<organism evidence="9 10">
    <name type="scientific">Clostridium fallax</name>
    <dbReference type="NCBI Taxonomy" id="1533"/>
    <lineage>
        <taxon>Bacteria</taxon>
        <taxon>Bacillati</taxon>
        <taxon>Bacillota</taxon>
        <taxon>Clostridia</taxon>
        <taxon>Eubacteriales</taxon>
        <taxon>Clostridiaceae</taxon>
        <taxon>Clostridium</taxon>
    </lineage>
</organism>
<comment type="similarity">
    <text evidence="1 6">Belongs to the peptidase M42 family.</text>
</comment>
<dbReference type="PIRSF" id="PIRSF001123">
    <property type="entry name" value="PepA_GA"/>
    <property type="match status" value="1"/>
</dbReference>
<dbReference type="InterPro" id="IPR051464">
    <property type="entry name" value="Peptidase_M42_aminopept"/>
</dbReference>
<protein>
    <submittedName>
        <fullName evidence="9">Endoglucanase</fullName>
    </submittedName>
</protein>
<dbReference type="Proteomes" id="UP000184035">
    <property type="component" value="Unassembled WGS sequence"/>
</dbReference>
<dbReference type="Gene3D" id="3.40.630.10">
    <property type="entry name" value="Zn peptidases"/>
    <property type="match status" value="1"/>
</dbReference>
<keyword evidence="10" id="KW-1185">Reference proteome</keyword>
<dbReference type="AlphaFoldDB" id="A0A1M4SJS8"/>
<evidence type="ECO:0000256" key="2">
    <source>
        <dbReference type="ARBA" id="ARBA00022438"/>
    </source>
</evidence>
<evidence type="ECO:0000256" key="6">
    <source>
        <dbReference type="PIRNR" id="PIRNR001123"/>
    </source>
</evidence>
<evidence type="ECO:0000256" key="5">
    <source>
        <dbReference type="ARBA" id="ARBA00022801"/>
    </source>
</evidence>
<feature type="binding site" evidence="8">
    <location>
        <position position="197"/>
    </location>
    <ligand>
        <name>Zn(2+)</name>
        <dbReference type="ChEBI" id="CHEBI:29105"/>
        <label>2</label>
    </ligand>
</feature>
<dbReference type="InterPro" id="IPR008007">
    <property type="entry name" value="Peptidase_M42"/>
</dbReference>
<dbReference type="EMBL" id="FQVM01000001">
    <property type="protein sequence ID" value="SHE32247.1"/>
    <property type="molecule type" value="Genomic_DNA"/>
</dbReference>
<feature type="binding site" evidence="8">
    <location>
        <position position="168"/>
    </location>
    <ligand>
        <name>Zn(2+)</name>
        <dbReference type="ChEBI" id="CHEBI:29105"/>
        <label>2</label>
    </ligand>
</feature>
<keyword evidence="4 8" id="KW-0479">Metal-binding</keyword>
<dbReference type="GO" id="GO:0006508">
    <property type="term" value="P:proteolysis"/>
    <property type="evidence" value="ECO:0007669"/>
    <property type="project" value="UniProtKB-KW"/>
</dbReference>
<dbReference type="RefSeq" id="WP_072892225.1">
    <property type="nucleotide sequence ID" value="NZ_FQVM01000001.1"/>
</dbReference>
<evidence type="ECO:0000256" key="3">
    <source>
        <dbReference type="ARBA" id="ARBA00022670"/>
    </source>
</evidence>
<gene>
    <name evidence="9" type="ORF">SAMN05443638_10151</name>
</gene>
<dbReference type="PANTHER" id="PTHR32481">
    <property type="entry name" value="AMINOPEPTIDASE"/>
    <property type="match status" value="1"/>
</dbReference>
<feature type="binding site" evidence="8">
    <location>
        <position position="168"/>
    </location>
    <ligand>
        <name>Zn(2+)</name>
        <dbReference type="ChEBI" id="CHEBI:29105"/>
        <label>1</label>
    </ligand>
</feature>
<dbReference type="CDD" id="cd05656">
    <property type="entry name" value="M42_Frv"/>
    <property type="match status" value="1"/>
</dbReference>
<feature type="binding site" evidence="8">
    <location>
        <position position="219"/>
    </location>
    <ligand>
        <name>Zn(2+)</name>
        <dbReference type="ChEBI" id="CHEBI:29105"/>
        <label>1</label>
    </ligand>
</feature>
<evidence type="ECO:0000256" key="4">
    <source>
        <dbReference type="ARBA" id="ARBA00022723"/>
    </source>
</evidence>
<dbReference type="PANTHER" id="PTHR32481:SF0">
    <property type="entry name" value="AMINOPEPTIDASE YPDE-RELATED"/>
    <property type="match status" value="1"/>
</dbReference>
<evidence type="ECO:0000256" key="7">
    <source>
        <dbReference type="PIRSR" id="PIRSR001123-1"/>
    </source>
</evidence>
<accession>A0A1M4SJS8</accession>
<keyword evidence="2" id="KW-0031">Aminopeptidase</keyword>
<proteinExistence type="inferred from homology"/>
<dbReference type="GO" id="GO:0046872">
    <property type="term" value="F:metal ion binding"/>
    <property type="evidence" value="ECO:0007669"/>
    <property type="project" value="UniProtKB-UniRule"/>
</dbReference>
<dbReference type="Pfam" id="PF05343">
    <property type="entry name" value="Peptidase_M42"/>
    <property type="match status" value="1"/>
</dbReference>
<name>A0A1M4SJS8_9CLOT</name>
<reference evidence="9 10" key="1">
    <citation type="submission" date="2016-11" db="EMBL/GenBank/DDBJ databases">
        <authorList>
            <person name="Jaros S."/>
            <person name="Januszkiewicz K."/>
            <person name="Wedrychowicz H."/>
        </authorList>
    </citation>
    <scope>NUCLEOTIDE SEQUENCE [LARGE SCALE GENOMIC DNA]</scope>
    <source>
        <strain evidence="9 10">DSM 2631</strain>
    </source>
</reference>
<dbReference type="GO" id="GO:0004177">
    <property type="term" value="F:aminopeptidase activity"/>
    <property type="evidence" value="ECO:0007669"/>
    <property type="project" value="UniProtKB-UniRule"/>
</dbReference>
<comment type="cofactor">
    <cofactor evidence="8">
        <name>a divalent metal cation</name>
        <dbReference type="ChEBI" id="CHEBI:60240"/>
    </cofactor>
    <text evidence="8">Binds 2 divalent metal cations per subunit.</text>
</comment>
<dbReference type="Gene3D" id="2.40.30.40">
    <property type="entry name" value="Peptidase M42, domain 2"/>
    <property type="match status" value="1"/>
</dbReference>
<keyword evidence="5" id="KW-0378">Hydrolase</keyword>
<dbReference type="SUPFAM" id="SSF53187">
    <property type="entry name" value="Zn-dependent exopeptidases"/>
    <property type="match status" value="1"/>
</dbReference>
<feature type="active site" description="Proton acceptor" evidence="7">
    <location>
        <position position="196"/>
    </location>
</feature>
<evidence type="ECO:0000313" key="10">
    <source>
        <dbReference type="Proteomes" id="UP000184035"/>
    </source>
</evidence>
<feature type="binding site" evidence="8">
    <location>
        <position position="307"/>
    </location>
    <ligand>
        <name>Zn(2+)</name>
        <dbReference type="ChEBI" id="CHEBI:29105"/>
        <label>2</label>
    </ligand>
</feature>
<dbReference type="InterPro" id="IPR023367">
    <property type="entry name" value="Peptidase_M42_dom2"/>
</dbReference>
<evidence type="ECO:0000256" key="1">
    <source>
        <dbReference type="ARBA" id="ARBA00006272"/>
    </source>
</evidence>
<dbReference type="OrthoDB" id="9772053at2"/>
<evidence type="ECO:0000313" key="9">
    <source>
        <dbReference type="EMBL" id="SHE32247.1"/>
    </source>
</evidence>
<sequence length="332" mass="36550">MLLERLCNAISPTGFEGEVRNIIKNYIKDYVDEITIDNMGNIITHKKGSGPKILIDAHMDEVGFIITGFNNDGTLKFSPLGGINPKVVLSKVVYVGEKKIPAVIGFKPIHLQSKDERISVPKYKDLALDIGAYSKEEAKKYVSLGDFAVFDTKYGILGENFIKGKAFDDRIGCGVLIEILKENYNCDLYGVFNVQEEIGDRGAYVSSYKIKPDIGIAIEGTICADLPKVDKTLVATELGRGPAISIMDRTSIFNYDLCEELINLAEKNKISYQRRKAIAGGNDAGAIHMSGDGAVIATISVPCRYIHSSLSVASLEDYKNTIDLLKRYLKSF</sequence>
<evidence type="ECO:0000256" key="8">
    <source>
        <dbReference type="PIRSR" id="PIRSR001123-2"/>
    </source>
</evidence>
<dbReference type="STRING" id="1533.SAMN05443638_10151"/>
<feature type="binding site" evidence="8">
    <location>
        <position position="58"/>
    </location>
    <ligand>
        <name>Zn(2+)</name>
        <dbReference type="ChEBI" id="CHEBI:29105"/>
        <label>1</label>
    </ligand>
</feature>